<dbReference type="InterPro" id="IPR001451">
    <property type="entry name" value="Hexapep"/>
</dbReference>
<protein>
    <submittedName>
        <fullName evidence="5">Acyltransferase</fullName>
    </submittedName>
</protein>
<dbReference type="Gene3D" id="2.160.10.10">
    <property type="entry name" value="Hexapeptide repeat proteins"/>
    <property type="match status" value="1"/>
</dbReference>
<keyword evidence="2 5" id="KW-0808">Transferase</keyword>
<dbReference type="InterPro" id="IPR011004">
    <property type="entry name" value="Trimer_LpxA-like_sf"/>
</dbReference>
<reference evidence="5 6" key="1">
    <citation type="submission" date="2019-06" db="EMBL/GenBank/DDBJ databases">
        <title>Sulfurimonas gotlandica sp. nov., a chemoautotrophic and psychrotolerant epsilonproteobacterium isolated from a pelagic redoxcline, and an emended description of the genus Sulfurimonas.</title>
        <authorList>
            <person name="Wang S."/>
            <person name="Jiang L."/>
            <person name="Shao Z."/>
        </authorList>
    </citation>
    <scope>NUCLEOTIDE SEQUENCE [LARGE SCALE GENOMIC DNA]</scope>
    <source>
        <strain evidence="5 6">B2</strain>
    </source>
</reference>
<comment type="similarity">
    <text evidence="1">Belongs to the transferase hexapeptide repeat family.</text>
</comment>
<dbReference type="GO" id="GO:0016746">
    <property type="term" value="F:acyltransferase activity"/>
    <property type="evidence" value="ECO:0007669"/>
    <property type="project" value="UniProtKB-KW"/>
</dbReference>
<evidence type="ECO:0000256" key="2">
    <source>
        <dbReference type="ARBA" id="ARBA00022679"/>
    </source>
</evidence>
<dbReference type="PANTHER" id="PTHR43300">
    <property type="entry name" value="ACETYLTRANSFERASE"/>
    <property type="match status" value="1"/>
</dbReference>
<evidence type="ECO:0000313" key="5">
    <source>
        <dbReference type="EMBL" id="QOP41454.1"/>
    </source>
</evidence>
<accession>A0A7M1AVL9</accession>
<organism evidence="5 6">
    <name type="scientific">Sulfurimonas marina</name>
    <dbReference type="NCBI Taxonomy" id="2590551"/>
    <lineage>
        <taxon>Bacteria</taxon>
        <taxon>Pseudomonadati</taxon>
        <taxon>Campylobacterota</taxon>
        <taxon>Epsilonproteobacteria</taxon>
        <taxon>Campylobacterales</taxon>
        <taxon>Sulfurimonadaceae</taxon>
        <taxon>Sulfurimonas</taxon>
    </lineage>
</organism>
<dbReference type="InterPro" id="IPR018357">
    <property type="entry name" value="Hexapep_transf_CS"/>
</dbReference>
<evidence type="ECO:0000256" key="1">
    <source>
        <dbReference type="ARBA" id="ARBA00007274"/>
    </source>
</evidence>
<keyword evidence="4 5" id="KW-0012">Acyltransferase</keyword>
<dbReference type="Proteomes" id="UP000593910">
    <property type="component" value="Chromosome"/>
</dbReference>
<dbReference type="CDD" id="cd04647">
    <property type="entry name" value="LbH_MAT_like"/>
    <property type="match status" value="1"/>
</dbReference>
<dbReference type="AlphaFoldDB" id="A0A7M1AVL9"/>
<evidence type="ECO:0000256" key="4">
    <source>
        <dbReference type="ARBA" id="ARBA00023315"/>
    </source>
</evidence>
<dbReference type="InterPro" id="IPR050179">
    <property type="entry name" value="Trans_hexapeptide_repeat"/>
</dbReference>
<proteinExistence type="inferred from homology"/>
<gene>
    <name evidence="5" type="ORF">FJR03_06730</name>
</gene>
<dbReference type="SUPFAM" id="SSF51161">
    <property type="entry name" value="Trimeric LpxA-like enzymes"/>
    <property type="match status" value="1"/>
</dbReference>
<dbReference type="Pfam" id="PF00132">
    <property type="entry name" value="Hexapep"/>
    <property type="match status" value="1"/>
</dbReference>
<keyword evidence="3" id="KW-0677">Repeat</keyword>
<dbReference type="RefSeq" id="WP_193112769.1">
    <property type="nucleotide sequence ID" value="NZ_CP041165.1"/>
</dbReference>
<keyword evidence="6" id="KW-1185">Reference proteome</keyword>
<sequence length="134" mass="14768">MENRFDNWKFPEIEEGKPTKYNWVVQNKDGLTLGYKTDIGAFSYINAKYGVVIEDEVQIGSHCSLYSISTIDNKQGKVLLKKNSKIGSHSTILPGVTVGENSIIGAHSLVNSDIPDNVIAFGVPAKVVRNIDEK</sequence>
<name>A0A7M1AVL9_9BACT</name>
<dbReference type="PROSITE" id="PS00101">
    <property type="entry name" value="HEXAPEP_TRANSFERASES"/>
    <property type="match status" value="1"/>
</dbReference>
<evidence type="ECO:0000256" key="3">
    <source>
        <dbReference type="ARBA" id="ARBA00022737"/>
    </source>
</evidence>
<dbReference type="KEGG" id="smax:FJR03_06730"/>
<dbReference type="EMBL" id="CP041165">
    <property type="protein sequence ID" value="QOP41454.1"/>
    <property type="molecule type" value="Genomic_DNA"/>
</dbReference>
<evidence type="ECO:0000313" key="6">
    <source>
        <dbReference type="Proteomes" id="UP000593910"/>
    </source>
</evidence>